<feature type="region of interest" description="Disordered" evidence="1">
    <location>
        <begin position="305"/>
        <end position="398"/>
    </location>
</feature>
<gene>
    <name evidence="3" type="ORF">CRHIZ90672A_00014752</name>
</gene>
<feature type="transmembrane region" description="Helical" evidence="2">
    <location>
        <begin position="180"/>
        <end position="198"/>
    </location>
</feature>
<feature type="compositionally biased region" description="Basic and acidic residues" evidence="1">
    <location>
        <begin position="328"/>
        <end position="344"/>
    </location>
</feature>
<dbReference type="EMBL" id="CABFNQ020000680">
    <property type="protein sequence ID" value="CAH0022601.1"/>
    <property type="molecule type" value="Genomic_DNA"/>
</dbReference>
<comment type="caution">
    <text evidence="3">The sequence shown here is derived from an EMBL/GenBank/DDBJ whole genome shotgun (WGS) entry which is preliminary data.</text>
</comment>
<dbReference type="OrthoDB" id="3205825at2759"/>
<sequence>MAEYGTFVPPYYVPILPNSEELSDASVVWGMSLSLTLFAFIRCFSQTYAQWRRIRKVNLYMVLIWLELWSSTIIGVIYFAYMRGHIPPRKIVDMSDHSSFWFFGGTILLWTIQVQCIYQIILNRAGLIADNTAIIHRLKWAVFGFIVLINIAVACIWIPAQLQISQRYIRINEIWDRTEKVMLAIIDVCLNLYFVYLVRSTLLARGLSRYVTLYRVNIFMISISMTMDVSCFAGDMCFWAVLTYVFFHPLAYLVKLHIELSMADLIAKLVKIGSIAGRCNCDCHRDLGPNAIGFAPTIGRPSNWSPIQQHRARHQNNCTSSEDSSETEPTRLPEVRDVVQERPRQVMGDTWASSITQKSTSTLERSKPASLHEVPHKVNSAFTPDEPHQITVPDVQQV</sequence>
<feature type="transmembrane region" description="Helical" evidence="2">
    <location>
        <begin position="210"/>
        <end position="227"/>
    </location>
</feature>
<dbReference type="PANTHER" id="PTHR35179">
    <property type="entry name" value="PROTEIN CBG02620"/>
    <property type="match status" value="1"/>
</dbReference>
<feature type="transmembrane region" description="Helical" evidence="2">
    <location>
        <begin position="140"/>
        <end position="160"/>
    </location>
</feature>
<keyword evidence="2" id="KW-1133">Transmembrane helix</keyword>
<accession>A0A9N9YLJ3</accession>
<name>A0A9N9YLJ3_9HYPO</name>
<keyword evidence="2" id="KW-0812">Transmembrane</keyword>
<organism evidence="3 4">
    <name type="scientific">Clonostachys rhizophaga</name>
    <dbReference type="NCBI Taxonomy" id="160324"/>
    <lineage>
        <taxon>Eukaryota</taxon>
        <taxon>Fungi</taxon>
        <taxon>Dikarya</taxon>
        <taxon>Ascomycota</taxon>
        <taxon>Pezizomycotina</taxon>
        <taxon>Sordariomycetes</taxon>
        <taxon>Hypocreomycetidae</taxon>
        <taxon>Hypocreales</taxon>
        <taxon>Bionectriaceae</taxon>
        <taxon>Clonostachys</taxon>
    </lineage>
</organism>
<evidence type="ECO:0000256" key="1">
    <source>
        <dbReference type="SAM" id="MobiDB-lite"/>
    </source>
</evidence>
<dbReference type="PANTHER" id="PTHR35179:SF1">
    <property type="entry name" value="INTEGRAL MEMBRANE PROTEIN"/>
    <property type="match status" value="1"/>
</dbReference>
<feature type="compositionally biased region" description="Polar residues" evidence="1">
    <location>
        <begin position="351"/>
        <end position="363"/>
    </location>
</feature>
<keyword evidence="4" id="KW-1185">Reference proteome</keyword>
<proteinExistence type="predicted"/>
<evidence type="ECO:0000313" key="3">
    <source>
        <dbReference type="EMBL" id="CAH0022601.1"/>
    </source>
</evidence>
<protein>
    <recommendedName>
        <fullName evidence="5">Transmembrane protein</fullName>
    </recommendedName>
</protein>
<feature type="transmembrane region" description="Helical" evidence="2">
    <location>
        <begin position="26"/>
        <end position="45"/>
    </location>
</feature>
<feature type="transmembrane region" description="Helical" evidence="2">
    <location>
        <begin position="100"/>
        <end position="120"/>
    </location>
</feature>
<feature type="transmembrane region" description="Helical" evidence="2">
    <location>
        <begin position="233"/>
        <end position="254"/>
    </location>
</feature>
<keyword evidence="2" id="KW-0472">Membrane</keyword>
<evidence type="ECO:0000256" key="2">
    <source>
        <dbReference type="SAM" id="Phobius"/>
    </source>
</evidence>
<evidence type="ECO:0008006" key="5">
    <source>
        <dbReference type="Google" id="ProtNLM"/>
    </source>
</evidence>
<dbReference type="AlphaFoldDB" id="A0A9N9YLJ3"/>
<dbReference type="Proteomes" id="UP000696573">
    <property type="component" value="Unassembled WGS sequence"/>
</dbReference>
<feature type="transmembrane region" description="Helical" evidence="2">
    <location>
        <begin position="57"/>
        <end position="80"/>
    </location>
</feature>
<reference evidence="3" key="1">
    <citation type="submission" date="2021-10" db="EMBL/GenBank/DDBJ databases">
        <authorList>
            <person name="Piombo E."/>
        </authorList>
    </citation>
    <scope>NUCLEOTIDE SEQUENCE</scope>
</reference>
<evidence type="ECO:0000313" key="4">
    <source>
        <dbReference type="Proteomes" id="UP000696573"/>
    </source>
</evidence>